<feature type="compositionally biased region" description="Pro residues" evidence="1">
    <location>
        <begin position="29"/>
        <end position="38"/>
    </location>
</feature>
<dbReference type="EMBL" id="BMSL01000024">
    <property type="protein sequence ID" value="GGS60255.1"/>
    <property type="molecule type" value="Genomic_DNA"/>
</dbReference>
<organism evidence="2 3">
    <name type="scientific">Streptomyces griseoviridis</name>
    <dbReference type="NCBI Taxonomy" id="45398"/>
    <lineage>
        <taxon>Bacteria</taxon>
        <taxon>Bacillati</taxon>
        <taxon>Actinomycetota</taxon>
        <taxon>Actinomycetes</taxon>
        <taxon>Kitasatosporales</taxon>
        <taxon>Streptomycetaceae</taxon>
        <taxon>Streptomyces</taxon>
    </lineage>
</organism>
<keyword evidence="3" id="KW-1185">Reference proteome</keyword>
<proteinExistence type="predicted"/>
<reference evidence="2" key="1">
    <citation type="journal article" date="2014" name="Int. J. Syst. Evol. Microbiol.">
        <title>Complete genome sequence of Corynebacterium casei LMG S-19264T (=DSM 44701T), isolated from a smear-ripened cheese.</title>
        <authorList>
            <consortium name="US DOE Joint Genome Institute (JGI-PGF)"/>
            <person name="Walter F."/>
            <person name="Albersmeier A."/>
            <person name="Kalinowski J."/>
            <person name="Ruckert C."/>
        </authorList>
    </citation>
    <scope>NUCLEOTIDE SEQUENCE</scope>
    <source>
        <strain evidence="2">JCM 4234</strain>
    </source>
</reference>
<feature type="region of interest" description="Disordered" evidence="1">
    <location>
        <begin position="1"/>
        <end position="42"/>
    </location>
</feature>
<name>A0A918GT51_STRGD</name>
<sequence>MSPAGPGTRPGPPEAWLGLVPGAGRVCAGPPPGGPAPRAPRVDQPALASVGTLLAEAFTAVAPWGECRRREGREAREGAGADGGGPPAAGTAAAGAAVTGVDRAAGAAVTGVDRAAGAAGTAVAGAAGAAVTGVDRAAVARADGTPGISDIFRIRQRQ</sequence>
<dbReference type="Proteomes" id="UP000653493">
    <property type="component" value="Unassembled WGS sequence"/>
</dbReference>
<protein>
    <submittedName>
        <fullName evidence="2">Uncharacterized protein</fullName>
    </submittedName>
</protein>
<reference evidence="2" key="2">
    <citation type="submission" date="2020-09" db="EMBL/GenBank/DDBJ databases">
        <authorList>
            <person name="Sun Q."/>
            <person name="Ohkuma M."/>
        </authorList>
    </citation>
    <scope>NUCLEOTIDE SEQUENCE</scope>
    <source>
        <strain evidence="2">JCM 4234</strain>
    </source>
</reference>
<feature type="region of interest" description="Disordered" evidence="1">
    <location>
        <begin position="69"/>
        <end position="94"/>
    </location>
</feature>
<evidence type="ECO:0000313" key="3">
    <source>
        <dbReference type="Proteomes" id="UP000653493"/>
    </source>
</evidence>
<gene>
    <name evidence="2" type="ORF">GCM10010238_56700</name>
</gene>
<accession>A0A918GT51</accession>
<evidence type="ECO:0000313" key="2">
    <source>
        <dbReference type="EMBL" id="GGS60255.1"/>
    </source>
</evidence>
<feature type="compositionally biased region" description="Basic and acidic residues" evidence="1">
    <location>
        <begin position="69"/>
        <end position="79"/>
    </location>
</feature>
<comment type="caution">
    <text evidence="2">The sequence shown here is derived from an EMBL/GenBank/DDBJ whole genome shotgun (WGS) entry which is preliminary data.</text>
</comment>
<evidence type="ECO:0000256" key="1">
    <source>
        <dbReference type="SAM" id="MobiDB-lite"/>
    </source>
</evidence>
<dbReference type="AlphaFoldDB" id="A0A918GT51"/>